<dbReference type="Proteomes" id="UP000467322">
    <property type="component" value="Unassembled WGS sequence"/>
</dbReference>
<organism evidence="1 2">
    <name type="scientific">Maritimibacter harenae</name>
    <dbReference type="NCBI Taxonomy" id="2606218"/>
    <lineage>
        <taxon>Bacteria</taxon>
        <taxon>Pseudomonadati</taxon>
        <taxon>Pseudomonadota</taxon>
        <taxon>Alphaproteobacteria</taxon>
        <taxon>Rhodobacterales</taxon>
        <taxon>Roseobacteraceae</taxon>
        <taxon>Maritimibacter</taxon>
    </lineage>
</organism>
<evidence type="ECO:0000313" key="1">
    <source>
        <dbReference type="EMBL" id="MZR15354.1"/>
    </source>
</evidence>
<dbReference type="InterPro" id="IPR011048">
    <property type="entry name" value="Haem_d1_sf"/>
</dbReference>
<comment type="caution">
    <text evidence="1">The sequence shown here is derived from an EMBL/GenBank/DDBJ whole genome shotgun (WGS) entry which is preliminary data.</text>
</comment>
<keyword evidence="2" id="KW-1185">Reference proteome</keyword>
<dbReference type="PANTHER" id="PTHR47197:SF3">
    <property type="entry name" value="DIHYDRO-HEME D1 DEHYDROGENASE"/>
    <property type="match status" value="1"/>
</dbReference>
<dbReference type="Gene3D" id="2.130.10.10">
    <property type="entry name" value="YVTN repeat-like/Quinoprotein amine dehydrogenase"/>
    <property type="match status" value="1"/>
</dbReference>
<dbReference type="InterPro" id="IPR015943">
    <property type="entry name" value="WD40/YVTN_repeat-like_dom_sf"/>
</dbReference>
<reference evidence="1 2" key="1">
    <citation type="submission" date="2019-12" db="EMBL/GenBank/DDBJ databases">
        <title>Maritimibacter sp. nov. sp. isolated from sea sand.</title>
        <authorList>
            <person name="Kim J."/>
            <person name="Jeong S.E."/>
            <person name="Jung H.S."/>
            <person name="Jeon C.O."/>
        </authorList>
    </citation>
    <scope>NUCLEOTIDE SEQUENCE [LARGE SCALE GENOMIC DNA]</scope>
    <source>
        <strain evidence="1 2">DP07</strain>
    </source>
</reference>
<protein>
    <submittedName>
        <fullName evidence="1">Uncharacterized protein</fullName>
    </submittedName>
</protein>
<proteinExistence type="predicted"/>
<dbReference type="SUPFAM" id="SSF51004">
    <property type="entry name" value="C-terminal (heme d1) domain of cytochrome cd1-nitrite reductase"/>
    <property type="match status" value="1"/>
</dbReference>
<dbReference type="PANTHER" id="PTHR47197">
    <property type="entry name" value="PROTEIN NIRF"/>
    <property type="match status" value="1"/>
</dbReference>
<gene>
    <name evidence="1" type="ORF">GQE99_20235</name>
</gene>
<sequence>LGPAQAKDTGLVFVSNEKSHEVWVLDAEFNVVKQIETSRRPRDMKFNDAQTLLYVACGDDDVIDVIDVETLEVVDQIPTGPSPEV</sequence>
<dbReference type="EMBL" id="WTUX01000036">
    <property type="protein sequence ID" value="MZR15354.1"/>
    <property type="molecule type" value="Genomic_DNA"/>
</dbReference>
<accession>A0A845MBQ3</accession>
<feature type="non-terminal residue" evidence="1">
    <location>
        <position position="85"/>
    </location>
</feature>
<dbReference type="AlphaFoldDB" id="A0A845MBQ3"/>
<name>A0A845MBQ3_9RHOB</name>
<dbReference type="InterPro" id="IPR051200">
    <property type="entry name" value="Host-pathogen_enzymatic-act"/>
</dbReference>
<feature type="non-terminal residue" evidence="1">
    <location>
        <position position="1"/>
    </location>
</feature>
<evidence type="ECO:0000313" key="2">
    <source>
        <dbReference type="Proteomes" id="UP000467322"/>
    </source>
</evidence>